<dbReference type="InterPro" id="IPR043502">
    <property type="entry name" value="DNA/RNA_pol_sf"/>
</dbReference>
<dbReference type="Proteomes" id="UP000004994">
    <property type="component" value="Chromosome 6"/>
</dbReference>
<reference evidence="3" key="2">
    <citation type="submission" date="2019-01" db="UniProtKB">
        <authorList>
            <consortium name="EnsemblPlants"/>
        </authorList>
    </citation>
    <scope>IDENTIFICATION</scope>
    <source>
        <strain evidence="3">cv. Heinz 1706</strain>
    </source>
</reference>
<organism evidence="3">
    <name type="scientific">Solanum lycopersicum</name>
    <name type="common">Tomato</name>
    <name type="synonym">Lycopersicon esculentum</name>
    <dbReference type="NCBI Taxonomy" id="4081"/>
    <lineage>
        <taxon>Eukaryota</taxon>
        <taxon>Viridiplantae</taxon>
        <taxon>Streptophyta</taxon>
        <taxon>Embryophyta</taxon>
        <taxon>Tracheophyta</taxon>
        <taxon>Spermatophyta</taxon>
        <taxon>Magnoliopsida</taxon>
        <taxon>eudicotyledons</taxon>
        <taxon>Gunneridae</taxon>
        <taxon>Pentapetalae</taxon>
        <taxon>asterids</taxon>
        <taxon>lamiids</taxon>
        <taxon>Solanales</taxon>
        <taxon>Solanaceae</taxon>
        <taxon>Solanoideae</taxon>
        <taxon>Solaneae</taxon>
        <taxon>Solanum</taxon>
        <taxon>Solanum subgen. Lycopersicon</taxon>
    </lineage>
</organism>
<proteinExistence type="predicted"/>
<protein>
    <recommendedName>
        <fullName evidence="2">Reverse transcriptase Ty1/copia-type domain-containing protein</fullName>
    </recommendedName>
</protein>
<dbReference type="CDD" id="cd09272">
    <property type="entry name" value="RNase_HI_RT_Ty1"/>
    <property type="match status" value="1"/>
</dbReference>
<dbReference type="PANTHER" id="PTHR11439:SF466">
    <property type="entry name" value="CCHC-TYPE DOMAIN-CONTAINING PROTEIN"/>
    <property type="match status" value="1"/>
</dbReference>
<dbReference type="PANTHER" id="PTHR11439">
    <property type="entry name" value="GAG-POL-RELATED RETROTRANSPOSON"/>
    <property type="match status" value="1"/>
</dbReference>
<feature type="domain" description="Reverse transcriptase Ty1/copia-type" evidence="2">
    <location>
        <begin position="149"/>
        <end position="239"/>
    </location>
</feature>
<evidence type="ECO:0000313" key="4">
    <source>
        <dbReference type="Proteomes" id="UP000004994"/>
    </source>
</evidence>
<dbReference type="InParanoid" id="A0A3Q7GUG7"/>
<dbReference type="EnsemblPlants" id="Solyc06g062435.1.1">
    <property type="protein sequence ID" value="Solyc06g062435.1.1"/>
    <property type="gene ID" value="Solyc06g062435.1"/>
</dbReference>
<reference evidence="3" key="1">
    <citation type="journal article" date="2012" name="Nature">
        <title>The tomato genome sequence provides insights into fleshy fruit evolution.</title>
        <authorList>
            <consortium name="Tomato Genome Consortium"/>
        </authorList>
    </citation>
    <scope>NUCLEOTIDE SEQUENCE [LARGE SCALE GENOMIC DNA]</scope>
    <source>
        <strain evidence="3">cv. Heinz 1706</strain>
    </source>
</reference>
<evidence type="ECO:0000259" key="2">
    <source>
        <dbReference type="Pfam" id="PF07727"/>
    </source>
</evidence>
<dbReference type="STRING" id="4081.A0A3Q7GUG7"/>
<accession>A0A3Q7GUG7</accession>
<feature type="region of interest" description="Disordered" evidence="1">
    <location>
        <begin position="60"/>
        <end position="90"/>
    </location>
</feature>
<keyword evidence="4" id="KW-1185">Reference proteome</keyword>
<feature type="region of interest" description="Disordered" evidence="1">
    <location>
        <begin position="130"/>
        <end position="149"/>
    </location>
</feature>
<dbReference type="Gramene" id="Solyc06g062435.1.1">
    <property type="protein sequence ID" value="Solyc06g062435.1.1"/>
    <property type="gene ID" value="Solyc06g062435.1"/>
</dbReference>
<feature type="compositionally biased region" description="Basic and acidic residues" evidence="1">
    <location>
        <begin position="65"/>
        <end position="75"/>
    </location>
</feature>
<dbReference type="SUPFAM" id="SSF56672">
    <property type="entry name" value="DNA/RNA polymerases"/>
    <property type="match status" value="1"/>
</dbReference>
<dbReference type="AlphaFoldDB" id="A0A3Q7GUG7"/>
<dbReference type="InterPro" id="IPR013103">
    <property type="entry name" value="RVT_2"/>
</dbReference>
<name>A0A3Q7GUG7_SOLLC</name>
<evidence type="ECO:0000313" key="3">
    <source>
        <dbReference type="EnsemblPlants" id="Solyc06g062435.1.1"/>
    </source>
</evidence>
<sequence>MGHFMIDQCAALMTARQVPSKFKRDWNAQCDHCKMMGHTKANCYRLIGYLSNFRFKKKNRSHAHNVRDEESRSHNDGSQARAAHVNFPNDPGYNNYSRADNLHADWNRSHIPSHQHPQMMQQYNKSSHLNQSNLGKHKADDVPESSSSNMCRLSDSNMGVILVYVDDMLIAGNDLVLIEHTKQELHARFKIKDLGILRYFLGIEFGTSDKGILMNQRKYALELIEEMGLVAAKPSWTPLDINLKLTNTLLDKAMNITHDQVLADKDPYQRLIGRLLYLTLTRPDIGFAVQILSQFLQCPKKSHMEAALKVVRYIKKTCNGSFDEQQERQGINWAACPNTRRSVTGFLIKHGESLISWKSKKQTTVSRSLAESKYRSMASTISEL</sequence>
<dbReference type="Pfam" id="PF07727">
    <property type="entry name" value="RVT_2"/>
    <property type="match status" value="1"/>
</dbReference>
<evidence type="ECO:0000256" key="1">
    <source>
        <dbReference type="SAM" id="MobiDB-lite"/>
    </source>
</evidence>